<keyword evidence="3" id="KW-1185">Reference proteome</keyword>
<keyword evidence="2" id="KW-0614">Plasmid</keyword>
<dbReference type="HOGENOM" id="CLU_2302045_0_0_0"/>
<evidence type="ECO:0000313" key="2">
    <source>
        <dbReference type="EMBL" id="ADO83717.1"/>
    </source>
</evidence>
<reference evidence="2 3" key="1">
    <citation type="journal article" date="2010" name="Stand. Genomic Sci.">
        <title>Complete genome sequence of Ilyobacter polytropus type strain (CuHbu1).</title>
        <authorList>
            <person name="Sikorski J."/>
            <person name="Chertkov O."/>
            <person name="Lapidus A."/>
            <person name="Nolan M."/>
            <person name="Lucas S."/>
            <person name="Del Rio T.G."/>
            <person name="Tice H."/>
            <person name="Cheng J.F."/>
            <person name="Tapia R."/>
            <person name="Han C."/>
            <person name="Goodwin L."/>
            <person name="Pitluck S."/>
            <person name="Liolios K."/>
            <person name="Ivanova N."/>
            <person name="Mavromatis K."/>
            <person name="Mikhailova N."/>
            <person name="Pati A."/>
            <person name="Chen A."/>
            <person name="Palaniappan K."/>
            <person name="Land M."/>
            <person name="Hauser L."/>
            <person name="Chang Y.J."/>
            <person name="Jeffries C.D."/>
            <person name="Brambilla E."/>
            <person name="Yasawong M."/>
            <person name="Rohde M."/>
            <person name="Pukall R."/>
            <person name="Spring S."/>
            <person name="Goker M."/>
            <person name="Woyke T."/>
            <person name="Bristow J."/>
            <person name="Eisen J.A."/>
            <person name="Markowitz V."/>
            <person name="Hugenholtz P."/>
            <person name="Kyrpides N.C."/>
            <person name="Klenk H.P."/>
        </authorList>
    </citation>
    <scope>NUCLEOTIDE SEQUENCE [LARGE SCALE GENOMIC DNA]</scope>
    <source>
        <strain evidence="3">ATCC 51220 / DSM 2926 / LMG 16218 / CuHBu1</strain>
        <plasmid evidence="3">pILYOP01</plasmid>
    </source>
</reference>
<dbReference type="EMBL" id="CP002282">
    <property type="protein sequence ID" value="ADO83717.1"/>
    <property type="molecule type" value="Genomic_DNA"/>
</dbReference>
<dbReference type="AlphaFoldDB" id="E3HBM1"/>
<dbReference type="KEGG" id="ipo:Ilyop_1946"/>
<protein>
    <submittedName>
        <fullName evidence="2">Uncharacterized protein</fullName>
    </submittedName>
</protein>
<feature type="coiled-coil region" evidence="1">
    <location>
        <begin position="51"/>
        <end position="99"/>
    </location>
</feature>
<dbReference type="Proteomes" id="UP000006875">
    <property type="component" value="Plasmid pILYOP01"/>
</dbReference>
<accession>E3HBM1</accession>
<evidence type="ECO:0000313" key="3">
    <source>
        <dbReference type="Proteomes" id="UP000006875"/>
    </source>
</evidence>
<proteinExistence type="predicted"/>
<organism evidence="2 3">
    <name type="scientific">Ilyobacter polytropus (strain ATCC 51220 / DSM 2926 / LMG 16218 / CuHBu1)</name>
    <dbReference type="NCBI Taxonomy" id="572544"/>
    <lineage>
        <taxon>Bacteria</taxon>
        <taxon>Fusobacteriati</taxon>
        <taxon>Fusobacteriota</taxon>
        <taxon>Fusobacteriia</taxon>
        <taxon>Fusobacteriales</taxon>
        <taxon>Fusobacteriaceae</taxon>
        <taxon>Ilyobacter</taxon>
    </lineage>
</organism>
<evidence type="ECO:0000256" key="1">
    <source>
        <dbReference type="SAM" id="Coils"/>
    </source>
</evidence>
<gene>
    <name evidence="2" type="ordered locus">Ilyop_1946</name>
</gene>
<geneLocation type="plasmid" evidence="2 3">
    <name>pILYOP01</name>
</geneLocation>
<dbReference type="RefSeq" id="WP_013388379.1">
    <property type="nucleotide sequence ID" value="NC_014633.1"/>
</dbReference>
<name>E3HBM1_ILYPC</name>
<keyword evidence="1" id="KW-0175">Coiled coil</keyword>
<sequence length="100" mass="11449">MGKYIFDRNCKLNKKGYKIGEEVPVKGISAKDFQFLKTTGTIKSITEKKDDKDLEQLNKALDTNLKKIEQENKALTEKISSLEAENKVLLEELNQDKKSE</sequence>